<feature type="transmembrane region" description="Helical" evidence="7">
    <location>
        <begin position="463"/>
        <end position="484"/>
    </location>
</feature>
<evidence type="ECO:0000256" key="4">
    <source>
        <dbReference type="ARBA" id="ARBA00022801"/>
    </source>
</evidence>
<evidence type="ECO:0000256" key="2">
    <source>
        <dbReference type="ARBA" id="ARBA00020475"/>
    </source>
</evidence>
<dbReference type="InterPro" id="IPR001559">
    <property type="entry name" value="Phosphotriesterase"/>
</dbReference>
<dbReference type="PROSITE" id="PS01322">
    <property type="entry name" value="PHOSPHOTRIESTERASE_1"/>
    <property type="match status" value="1"/>
</dbReference>
<dbReference type="PROSITE" id="PS51347">
    <property type="entry name" value="PHOSPHOTRIESTERASE_2"/>
    <property type="match status" value="1"/>
</dbReference>
<evidence type="ECO:0000313" key="9">
    <source>
        <dbReference type="Proteomes" id="UP000887458"/>
    </source>
</evidence>
<proteinExistence type="inferred from homology"/>
<reference evidence="8 9" key="1">
    <citation type="journal article" date="2018" name="J. Allergy Clin. Immunol.">
        <title>High-quality assembly of Dermatophagoides pteronyssinus genome and transcriptome reveals a wide range of novel allergens.</title>
        <authorList>
            <person name="Liu X.Y."/>
            <person name="Yang K.Y."/>
            <person name="Wang M.Q."/>
            <person name="Kwok J.S."/>
            <person name="Zeng X."/>
            <person name="Yang Z."/>
            <person name="Xiao X.J."/>
            <person name="Lau C.P."/>
            <person name="Li Y."/>
            <person name="Huang Z.M."/>
            <person name="Ba J.G."/>
            <person name="Yim A.K."/>
            <person name="Ouyang C.Y."/>
            <person name="Ngai S.M."/>
            <person name="Chan T.F."/>
            <person name="Leung E.L."/>
            <person name="Liu L."/>
            <person name="Liu Z.G."/>
            <person name="Tsui S.K."/>
        </authorList>
    </citation>
    <scope>NUCLEOTIDE SEQUENCE [LARGE SCALE GENOMIC DNA]</scope>
    <source>
        <strain evidence="8">Derp</strain>
    </source>
</reference>
<dbReference type="PANTHER" id="PTHR10819:SF3">
    <property type="entry name" value="PHOSPHOTRIESTERASE-RELATED PROTEIN"/>
    <property type="match status" value="1"/>
</dbReference>
<name>A0ABQ8JAU6_DERPT</name>
<evidence type="ECO:0000256" key="3">
    <source>
        <dbReference type="ARBA" id="ARBA00022723"/>
    </source>
</evidence>
<sequence length="1429" mass="168800">MASILNIIKRNLSLSLLKQNPENKSLLEILSEEIILLKIFVFRMNFTLSDYHWHRIAKTYKVFKPSFFLATNAWLFLFSLIMIQNGLLFKIKLTEQIMNVQRLDLLINPCVYYIILKEYSWLHCTKEILNYRNRYIDFLLYDLSNNNRKCDNKLKIYLNNCIAILKFVITVLYLITFLLMVFIFILLPYWYYLLYKRNHVDYFQFIISFPFTISLAIEMINIISQFVFPLMFLLIFVIFFREKIKHLSIVSALLINNSHKLSNIVRKISWIRFHKEYIVLYSILARLNQSAIKQDKMGLNNTSFTLILIFYVLSANLMYHQIATLPEYNAKCIHYLLRWSARSQSTTKFECKGKRKIFFYKIQQIQWRHSLKSNLFIQTMTNNRFGLTCGHLFFITKYKFIESILLNIPLILMLYKHVYHYDDLNSTNHNVYYFKNFHTFRMNFLLEDYHHHRITKSYETLKLSTWITIKLWTLILLLILITFCPTNNWLVDCKFFEQILQVQRIDLIFVEVIVISFIEEWLWLFFLQEALTYNCQYLNFITLTYMTGQFFASGSFLLCCLIFFLQKLKQLRMIALSLSSYTTNETSKLVNKRFWNEFHDPYIILYKRISKLNESAKVILVGMEMIAKFVIMSSCVFFSQQIKMNWSNLFIVILGIVVFFCVSVLYMSIATLPTYNEQCFRYILPNLFSQTMANNQLGLTCGHLFHINKFKYTELILMNIPFRMNFSLENYHHQKISKTFQTFKLSLLITMNLWILILLLILIIFCPTNNWLVDCNYFEQIIQVQRIDIVFAEVIVASLIEEWLWIFFLKEALTYTCQYLNILAIDLPIEEQKIDLKMKKYLIKYFSVVKFVTYFIYSFVILFLINVCIFFLFKNFISYQNGNILFTQFLTNIPLILLFSINFMYMIGQFFTSGTVFFCFFILFREKLKRLKILALSLTFFWNEATNIVNRRFWNEFHDPYIILYSRISKLNESAKVILLAVELISKSAIMTSCIFYSQQKTMTIASTFLTFIGIVIFLCVEVLYARIAIIPTYNEQCFRSILRWIIRSQSLTQSKPTKLYGRVYQRIQSRLLIKASLFAQTMVNNQLVLGPIEPDQLGFTLCHEHLYHKAYTSYFVTKPLDNKYVHLNSTPVINENLWYTAYHPHTHEDNLDLTSVEVQNAIENELKFFKTNGGNSMVEVTTFGTDLTRLAEFSRKSDVNIIGSTGFYVHQAFSESIRSKSIENLYDIMKNELILGVNGIKPGVIGELGSCWPIDSFEKNVLIAAAQLQNELKLPVIIHPGRHSEAPFEIIRIFSEAGGIVSKTIMSHLERTLNIEQLIDFAQTGVICEFDLFGTEISYYEAADNFDMPNDSARICLVKKLIDENYGDHITISHDIHTKHRLMKWSGHGYSHIILNVIPKMLRRGITIEQIDQIMIKTPCRWLTIGQI</sequence>
<comment type="caution">
    <text evidence="8">The sequence shown here is derived from an EMBL/GenBank/DDBJ whole genome shotgun (WGS) entry which is preliminary data.</text>
</comment>
<evidence type="ECO:0000256" key="1">
    <source>
        <dbReference type="ARBA" id="ARBA00001968"/>
    </source>
</evidence>
<dbReference type="Proteomes" id="UP000887458">
    <property type="component" value="Unassembled WGS sequence"/>
</dbReference>
<feature type="transmembrane region" description="Helical" evidence="7">
    <location>
        <begin position="893"/>
        <end position="924"/>
    </location>
</feature>
<feature type="transmembrane region" description="Helical" evidence="7">
    <location>
        <begin position="163"/>
        <end position="191"/>
    </location>
</feature>
<feature type="transmembrane region" description="Helical" evidence="7">
    <location>
        <begin position="618"/>
        <end position="640"/>
    </location>
</feature>
<evidence type="ECO:0000256" key="5">
    <source>
        <dbReference type="ARBA" id="ARBA00029607"/>
    </source>
</evidence>
<reference evidence="8 9" key="2">
    <citation type="journal article" date="2022" name="Mol. Biol. Evol.">
        <title>Comparative Genomics Reveals Insights into the Divergent Evolution of Astigmatic Mites and Household Pest Adaptations.</title>
        <authorList>
            <person name="Xiong Q."/>
            <person name="Wan A.T."/>
            <person name="Liu X."/>
            <person name="Fung C.S."/>
            <person name="Xiao X."/>
            <person name="Malainual N."/>
            <person name="Hou J."/>
            <person name="Wang L."/>
            <person name="Wang M."/>
            <person name="Yang K.Y."/>
            <person name="Cui Y."/>
            <person name="Leung E.L."/>
            <person name="Nong W."/>
            <person name="Shin S.K."/>
            <person name="Au S.W."/>
            <person name="Jeong K.Y."/>
            <person name="Chew F.T."/>
            <person name="Hui J.H."/>
            <person name="Leung T.F."/>
            <person name="Tungtrongchitr A."/>
            <person name="Zhong N."/>
            <person name="Liu Z."/>
            <person name="Tsui S.K."/>
        </authorList>
    </citation>
    <scope>NUCLEOTIDE SEQUENCE [LARGE SCALE GENOMIC DNA]</scope>
    <source>
        <strain evidence="8">Derp</strain>
    </source>
</reference>
<feature type="transmembrane region" description="Helical" evidence="7">
    <location>
        <begin position="66"/>
        <end position="89"/>
    </location>
</feature>
<comment type="cofactor">
    <cofactor evidence="1">
        <name>a divalent metal cation</name>
        <dbReference type="ChEBI" id="CHEBI:60240"/>
    </cofactor>
</comment>
<dbReference type="InterPro" id="IPR017947">
    <property type="entry name" value="AryldialkylPase_Zn-BS"/>
</dbReference>
<keyword evidence="7" id="KW-0472">Membrane</keyword>
<comment type="caution">
    <text evidence="6">Lacks conserved residue(s) required for the propagation of feature annotation.</text>
</comment>
<dbReference type="SUPFAM" id="SSF51556">
    <property type="entry name" value="Metallo-dependent hydrolases"/>
    <property type="match status" value="1"/>
</dbReference>
<feature type="transmembrane region" description="Helical" evidence="7">
    <location>
        <begin position="299"/>
        <end position="319"/>
    </location>
</feature>
<feature type="transmembrane region" description="Helical" evidence="7">
    <location>
        <begin position="646"/>
        <end position="667"/>
    </location>
</feature>
<evidence type="ECO:0000256" key="7">
    <source>
        <dbReference type="SAM" id="Phobius"/>
    </source>
</evidence>
<keyword evidence="7" id="KW-1133">Transmembrane helix</keyword>
<feature type="transmembrane region" description="Helical" evidence="7">
    <location>
        <begin position="1004"/>
        <end position="1025"/>
    </location>
</feature>
<protein>
    <recommendedName>
        <fullName evidence="2">Phosphotriesterase-related protein</fullName>
    </recommendedName>
    <alternativeName>
        <fullName evidence="5">Parathion hydrolase-related protein</fullName>
    </alternativeName>
</protein>
<feature type="transmembrane region" description="Helical" evidence="7">
    <location>
        <begin position="546"/>
        <end position="565"/>
    </location>
</feature>
<evidence type="ECO:0000313" key="8">
    <source>
        <dbReference type="EMBL" id="KAH9419722.1"/>
    </source>
</evidence>
<keyword evidence="4" id="KW-0378">Hydrolase</keyword>
<feature type="transmembrane region" description="Helical" evidence="7">
    <location>
        <begin position="848"/>
        <end position="873"/>
    </location>
</feature>
<accession>A0ABQ8JAU6</accession>
<feature type="transmembrane region" description="Helical" evidence="7">
    <location>
        <begin position="745"/>
        <end position="765"/>
    </location>
</feature>
<dbReference type="Pfam" id="PF02126">
    <property type="entry name" value="PTE"/>
    <property type="match status" value="1"/>
</dbReference>
<dbReference type="InterPro" id="IPR032466">
    <property type="entry name" value="Metal_Hydrolase"/>
</dbReference>
<feature type="transmembrane region" description="Helical" evidence="7">
    <location>
        <begin position="505"/>
        <end position="526"/>
    </location>
</feature>
<dbReference type="Gene3D" id="3.20.20.140">
    <property type="entry name" value="Metal-dependent hydrolases"/>
    <property type="match status" value="1"/>
</dbReference>
<keyword evidence="9" id="KW-1185">Reference proteome</keyword>
<dbReference type="PANTHER" id="PTHR10819">
    <property type="entry name" value="PHOSPHOTRIESTERASE-RELATED"/>
    <property type="match status" value="1"/>
</dbReference>
<comment type="similarity">
    <text evidence="6">Belongs to the metallo-dependent hydrolases superfamily. Phosphotriesterase family.</text>
</comment>
<feature type="transmembrane region" description="Helical" evidence="7">
    <location>
        <begin position="211"/>
        <end position="240"/>
    </location>
</feature>
<keyword evidence="7" id="KW-0812">Transmembrane</keyword>
<gene>
    <name evidence="8" type="ORF">DERP_001552</name>
</gene>
<organism evidence="8 9">
    <name type="scientific">Dermatophagoides pteronyssinus</name>
    <name type="common">European house dust mite</name>
    <dbReference type="NCBI Taxonomy" id="6956"/>
    <lineage>
        <taxon>Eukaryota</taxon>
        <taxon>Metazoa</taxon>
        <taxon>Ecdysozoa</taxon>
        <taxon>Arthropoda</taxon>
        <taxon>Chelicerata</taxon>
        <taxon>Arachnida</taxon>
        <taxon>Acari</taxon>
        <taxon>Acariformes</taxon>
        <taxon>Sarcoptiformes</taxon>
        <taxon>Astigmata</taxon>
        <taxon>Psoroptidia</taxon>
        <taxon>Analgoidea</taxon>
        <taxon>Pyroglyphidae</taxon>
        <taxon>Dermatophagoidinae</taxon>
        <taxon>Dermatophagoides</taxon>
    </lineage>
</organism>
<keyword evidence="3" id="KW-0479">Metal-binding</keyword>
<evidence type="ECO:0000256" key="6">
    <source>
        <dbReference type="PROSITE-ProRule" id="PRU00679"/>
    </source>
</evidence>
<dbReference type="EMBL" id="NJHN03000054">
    <property type="protein sequence ID" value="KAH9419722.1"/>
    <property type="molecule type" value="Genomic_DNA"/>
</dbReference>